<gene>
    <name evidence="1" type="ORF">Q4481_16455</name>
</gene>
<dbReference type="EMBL" id="JAUOZU010000012">
    <property type="protein sequence ID" value="MDO6965557.1"/>
    <property type="molecule type" value="Genomic_DNA"/>
</dbReference>
<dbReference type="Proteomes" id="UP001174932">
    <property type="component" value="Unassembled WGS sequence"/>
</dbReference>
<dbReference type="Pfam" id="PF07369">
    <property type="entry name" value="DUF1488"/>
    <property type="match status" value="1"/>
</dbReference>
<protein>
    <submittedName>
        <fullName evidence="1">DUF1488 domain-containing protein</fullName>
    </submittedName>
</protein>
<reference evidence="1" key="1">
    <citation type="journal article" date="2015" name="Int. J. Syst. Evol. Microbiol.">
        <title>Rhizobium alvei sp. nov., isolated from a freshwater river.</title>
        <authorList>
            <person name="Sheu S.Y."/>
            <person name="Huang H.W."/>
            <person name="Young C.C."/>
            <person name="Chen W.M."/>
        </authorList>
    </citation>
    <scope>NUCLEOTIDE SEQUENCE</scope>
    <source>
        <strain evidence="1">TNR-22</strain>
    </source>
</reference>
<keyword evidence="2" id="KW-1185">Reference proteome</keyword>
<evidence type="ECO:0000313" key="2">
    <source>
        <dbReference type="Proteomes" id="UP001174932"/>
    </source>
</evidence>
<accession>A0ABT8YQG1</accession>
<proteinExistence type="predicted"/>
<comment type="caution">
    <text evidence="1">The sequence shown here is derived from an EMBL/GenBank/DDBJ whole genome shotgun (WGS) entry which is preliminary data.</text>
</comment>
<organism evidence="1 2">
    <name type="scientific">Rhizobium alvei</name>
    <dbReference type="NCBI Taxonomy" id="1132659"/>
    <lineage>
        <taxon>Bacteria</taxon>
        <taxon>Pseudomonadati</taxon>
        <taxon>Pseudomonadota</taxon>
        <taxon>Alphaproteobacteria</taxon>
        <taxon>Hyphomicrobiales</taxon>
        <taxon>Rhizobiaceae</taxon>
        <taxon>Rhizobium/Agrobacterium group</taxon>
        <taxon>Rhizobium</taxon>
    </lineage>
</organism>
<evidence type="ECO:0000313" key="1">
    <source>
        <dbReference type="EMBL" id="MDO6965557.1"/>
    </source>
</evidence>
<name>A0ABT8YQG1_9HYPH</name>
<dbReference type="RefSeq" id="WP_304377491.1">
    <property type="nucleotide sequence ID" value="NZ_JAUOZU010000012.1"/>
</dbReference>
<reference evidence="1" key="2">
    <citation type="submission" date="2023-07" db="EMBL/GenBank/DDBJ databases">
        <authorList>
            <person name="Shen H."/>
        </authorList>
    </citation>
    <scope>NUCLEOTIDE SEQUENCE</scope>
    <source>
        <strain evidence="1">TNR-22</strain>
    </source>
</reference>
<sequence>MALAFPNASRSYDEVRKAIRFSGHDGMFEIRFYVEAEAIAGMRSPPTQAEAVEASLLSAFDRHRTSIYDAAQKAYSRGRSNVFTLTATDFH</sequence>
<dbReference type="InterPro" id="IPR009962">
    <property type="entry name" value="DUF1488"/>
</dbReference>